<dbReference type="Pfam" id="PF13671">
    <property type="entry name" value="AAA_33"/>
    <property type="match status" value="1"/>
</dbReference>
<evidence type="ECO:0000313" key="2">
    <source>
        <dbReference type="EMBL" id="AFO98255.1"/>
    </source>
</evidence>
<dbReference type="Ensembl" id="ENSCMIT00000047428.1">
    <property type="protein sequence ID" value="ENSCMIP00000046765.1"/>
    <property type="gene ID" value="ENSCMIG00000019214.1"/>
</dbReference>
<reference evidence="4" key="2">
    <citation type="journal article" date="2007" name="PLoS Biol.">
        <title>Survey sequencing and comparative analysis of the elephant shark (Callorhinchus milii) genome.</title>
        <authorList>
            <person name="Venkatesh B."/>
            <person name="Kirkness E.F."/>
            <person name="Loh Y.H."/>
            <person name="Halpern A.L."/>
            <person name="Lee A.P."/>
            <person name="Johnson J."/>
            <person name="Dandona N."/>
            <person name="Viswanathan L.D."/>
            <person name="Tay A."/>
            <person name="Venter J.C."/>
            <person name="Strausberg R.L."/>
            <person name="Brenner S."/>
        </authorList>
    </citation>
    <scope>NUCLEOTIDE SEQUENCE [LARGE SCALE GENOMIC DNA]</scope>
</reference>
<sequence length="233" mass="27012">MSAELLQSLQSLSLSSRHRSRHRHRGSRSTKHLYLLRGLPGSGKTTLARSLKHQFPAAVILSTDDYFVRDDGSYLFERDLLGDAHEWNFERAKAAMKRGKTPIIIDNTNIQAWEMKPYVHLALENAYEVIFREPDTHWKFNIRQLERRNIHGVSREKIERMKEQYEWNVSVNDVLYAERPARNNRSQSCQRAGFGGRNWNCSGASYSNSGAPPSNTGHTNQRVTRNSRVRNRF</sequence>
<dbReference type="EMBL" id="JW865738">
    <property type="protein sequence ID" value="AFO98255.1"/>
    <property type="molecule type" value="mRNA"/>
</dbReference>
<name>V9KJV3_CALMI</name>
<reference evidence="4" key="1">
    <citation type="journal article" date="2006" name="Science">
        <title>Ancient noncoding elements conserved in the human genome.</title>
        <authorList>
            <person name="Venkatesh B."/>
            <person name="Kirkness E.F."/>
            <person name="Loh Y.H."/>
            <person name="Halpern A.L."/>
            <person name="Lee A.P."/>
            <person name="Johnson J."/>
            <person name="Dandona N."/>
            <person name="Viswanathan L.D."/>
            <person name="Tay A."/>
            <person name="Venter J.C."/>
            <person name="Strausberg R.L."/>
            <person name="Brenner S."/>
        </authorList>
    </citation>
    <scope>NUCLEOTIDE SEQUENCE [LARGE SCALE GENOMIC DNA]</scope>
</reference>
<proteinExistence type="evidence at transcript level"/>
<reference evidence="3" key="4">
    <citation type="submission" date="2025-05" db="UniProtKB">
        <authorList>
            <consortium name="Ensembl"/>
        </authorList>
    </citation>
    <scope>IDENTIFICATION</scope>
</reference>
<dbReference type="GeneID" id="103177207"/>
<evidence type="ECO:0000313" key="3">
    <source>
        <dbReference type="Ensembl" id="ENSCMIP00000046765.1"/>
    </source>
</evidence>
<dbReference type="InterPro" id="IPR026302">
    <property type="entry name" value="NEDD4-bd_p2"/>
</dbReference>
<dbReference type="RefSeq" id="XP_042190490.1">
    <property type="nucleotide sequence ID" value="XM_042334556.1"/>
</dbReference>
<reference evidence="2 4" key="3">
    <citation type="journal article" date="2014" name="Nature">
        <title>Elephant shark genome provides unique insights into gnathostome evolution.</title>
        <authorList>
            <consortium name="International Elephant Shark Genome Sequencing Consortium"/>
            <person name="Venkatesh B."/>
            <person name="Lee A.P."/>
            <person name="Ravi V."/>
            <person name="Maurya A.K."/>
            <person name="Lian M.M."/>
            <person name="Swann J.B."/>
            <person name="Ohta Y."/>
            <person name="Flajnik M.F."/>
            <person name="Sutoh Y."/>
            <person name="Kasahara M."/>
            <person name="Hoon S."/>
            <person name="Gangu V."/>
            <person name="Roy S.W."/>
            <person name="Irimia M."/>
            <person name="Korzh V."/>
            <person name="Kondrychyn I."/>
            <person name="Lim Z.W."/>
            <person name="Tay B.H."/>
            <person name="Tohari S."/>
            <person name="Kong K.W."/>
            <person name="Ho S."/>
            <person name="Lorente-Galdos B."/>
            <person name="Quilez J."/>
            <person name="Marques-Bonet T."/>
            <person name="Raney B.J."/>
            <person name="Ingham P.W."/>
            <person name="Tay A."/>
            <person name="Hillier L.W."/>
            <person name="Minx P."/>
            <person name="Boehm T."/>
            <person name="Wilson R.K."/>
            <person name="Brenner S."/>
            <person name="Warren W.C."/>
        </authorList>
    </citation>
    <scope>NUCLEOTIDE SEQUENCE</scope>
    <source>
        <tissue evidence="2">Gills</tissue>
    </source>
</reference>
<keyword evidence="4" id="KW-1185">Reference proteome</keyword>
<dbReference type="InterPro" id="IPR027417">
    <property type="entry name" value="P-loop_NTPase"/>
</dbReference>
<protein>
    <submittedName>
        <fullName evidence="2">NEDD4-binding protein 2-like 1-like protein</fullName>
    </submittedName>
</protein>
<organism evidence="2">
    <name type="scientific">Callorhinchus milii</name>
    <name type="common">Ghost shark</name>
    <dbReference type="NCBI Taxonomy" id="7868"/>
    <lineage>
        <taxon>Eukaryota</taxon>
        <taxon>Metazoa</taxon>
        <taxon>Chordata</taxon>
        <taxon>Craniata</taxon>
        <taxon>Vertebrata</taxon>
        <taxon>Chondrichthyes</taxon>
        <taxon>Holocephali</taxon>
        <taxon>Chimaeriformes</taxon>
        <taxon>Callorhinchidae</taxon>
        <taxon>Callorhinchus</taxon>
    </lineage>
</organism>
<dbReference type="Gene3D" id="3.40.50.300">
    <property type="entry name" value="P-loop containing nucleotide triphosphate hydrolases"/>
    <property type="match status" value="1"/>
</dbReference>
<dbReference type="STRING" id="7868.ENSCMIP00000046765"/>
<dbReference type="Proteomes" id="UP000314986">
    <property type="component" value="Unassembled WGS sequence"/>
</dbReference>
<dbReference type="OrthoDB" id="3231855at2759"/>
<gene>
    <name evidence="3" type="primary">LOC103177207</name>
</gene>
<dbReference type="GeneTree" id="ENSGT00940000164462"/>
<dbReference type="PANTHER" id="PTHR13308:SF5">
    <property type="entry name" value="NEDD4-BINDING PROTEIN 2-LIKE 1"/>
    <property type="match status" value="1"/>
</dbReference>
<feature type="region of interest" description="Disordered" evidence="1">
    <location>
        <begin position="205"/>
        <end position="233"/>
    </location>
</feature>
<dbReference type="AlphaFoldDB" id="V9KJV3"/>
<evidence type="ECO:0000313" key="4">
    <source>
        <dbReference type="Proteomes" id="UP000314986"/>
    </source>
</evidence>
<feature type="compositionally biased region" description="Polar residues" evidence="1">
    <location>
        <begin position="205"/>
        <end position="224"/>
    </location>
</feature>
<accession>V9KJV3</accession>
<evidence type="ECO:0000256" key="1">
    <source>
        <dbReference type="SAM" id="MobiDB-lite"/>
    </source>
</evidence>
<dbReference type="SUPFAM" id="SSF52540">
    <property type="entry name" value="P-loop containing nucleoside triphosphate hydrolases"/>
    <property type="match status" value="1"/>
</dbReference>
<dbReference type="PANTHER" id="PTHR13308">
    <property type="entry name" value="NEDD4-BINDING PROTEIN 2-LIKE 1"/>
    <property type="match status" value="1"/>
</dbReference>
<dbReference type="OMA" id="GYWNTYS"/>